<evidence type="ECO:0000256" key="1">
    <source>
        <dbReference type="ARBA" id="ARBA00022491"/>
    </source>
</evidence>
<proteinExistence type="predicted"/>
<dbReference type="EMBL" id="BMHO01000002">
    <property type="protein sequence ID" value="GGD45036.1"/>
    <property type="molecule type" value="Genomic_DNA"/>
</dbReference>
<evidence type="ECO:0000256" key="5">
    <source>
        <dbReference type="SAM" id="MobiDB-lite"/>
    </source>
</evidence>
<dbReference type="Pfam" id="PF13411">
    <property type="entry name" value="MerR_1"/>
    <property type="match status" value="1"/>
</dbReference>
<dbReference type="SUPFAM" id="SSF46955">
    <property type="entry name" value="Putative DNA-binding domain"/>
    <property type="match status" value="1"/>
</dbReference>
<evidence type="ECO:0000256" key="4">
    <source>
        <dbReference type="ARBA" id="ARBA00023163"/>
    </source>
</evidence>
<sequence length="140" mass="15181">MAGTIHIGEVAERTGLSLRTLRHYDDVGLVKPSDRTDAGYRLYTDADVERILLIRRMKPLGFSLDQMGEVLTASAALAKDPSDATARAALDSFVADAEQRREKLAAQLEAAEELIERLASPLQPPANRAASGRVHDGTRA</sequence>
<evidence type="ECO:0000256" key="2">
    <source>
        <dbReference type="ARBA" id="ARBA00023015"/>
    </source>
</evidence>
<organism evidence="7 8">
    <name type="scientific">Microbacterium faecale</name>
    <dbReference type="NCBI Taxonomy" id="1804630"/>
    <lineage>
        <taxon>Bacteria</taxon>
        <taxon>Bacillati</taxon>
        <taxon>Actinomycetota</taxon>
        <taxon>Actinomycetes</taxon>
        <taxon>Micrococcales</taxon>
        <taxon>Microbacteriaceae</taxon>
        <taxon>Microbacterium</taxon>
    </lineage>
</organism>
<dbReference type="GO" id="GO:0003677">
    <property type="term" value="F:DNA binding"/>
    <property type="evidence" value="ECO:0007669"/>
    <property type="project" value="UniProtKB-KW"/>
</dbReference>
<dbReference type="InterPro" id="IPR009061">
    <property type="entry name" value="DNA-bd_dom_put_sf"/>
</dbReference>
<keyword evidence="2" id="KW-0805">Transcription regulation</keyword>
<dbReference type="PROSITE" id="PS50937">
    <property type="entry name" value="HTH_MERR_2"/>
    <property type="match status" value="1"/>
</dbReference>
<evidence type="ECO:0000313" key="7">
    <source>
        <dbReference type="EMBL" id="GGD45036.1"/>
    </source>
</evidence>
<accession>A0A917DK51</accession>
<reference evidence="7" key="2">
    <citation type="submission" date="2020-09" db="EMBL/GenBank/DDBJ databases">
        <authorList>
            <person name="Sun Q."/>
            <person name="Zhou Y."/>
        </authorList>
    </citation>
    <scope>NUCLEOTIDE SEQUENCE</scope>
    <source>
        <strain evidence="7">CGMCC 1.15152</strain>
    </source>
</reference>
<comment type="caution">
    <text evidence="7">The sequence shown here is derived from an EMBL/GenBank/DDBJ whole genome shotgun (WGS) entry which is preliminary data.</text>
</comment>
<evidence type="ECO:0000313" key="8">
    <source>
        <dbReference type="Proteomes" id="UP000633205"/>
    </source>
</evidence>
<dbReference type="InterPro" id="IPR047057">
    <property type="entry name" value="MerR_fam"/>
</dbReference>
<keyword evidence="1" id="KW-0678">Repressor</keyword>
<keyword evidence="8" id="KW-1185">Reference proteome</keyword>
<gene>
    <name evidence="7" type="ORF">GCM10010915_27860</name>
</gene>
<feature type="region of interest" description="Disordered" evidence="5">
    <location>
        <begin position="117"/>
        <end position="140"/>
    </location>
</feature>
<protein>
    <submittedName>
        <fullName evidence="7">MerR family transcriptional regulator</fullName>
    </submittedName>
</protein>
<keyword evidence="4" id="KW-0804">Transcription</keyword>
<dbReference type="CDD" id="cd00592">
    <property type="entry name" value="HTH_MerR-like"/>
    <property type="match status" value="1"/>
</dbReference>
<feature type="domain" description="HTH merR-type" evidence="6">
    <location>
        <begin position="4"/>
        <end position="73"/>
    </location>
</feature>
<evidence type="ECO:0000256" key="3">
    <source>
        <dbReference type="ARBA" id="ARBA00023125"/>
    </source>
</evidence>
<name>A0A917DK51_9MICO</name>
<dbReference type="PANTHER" id="PTHR30204">
    <property type="entry name" value="REDOX-CYCLING DRUG-SENSING TRANSCRIPTIONAL ACTIVATOR SOXR"/>
    <property type="match status" value="1"/>
</dbReference>
<dbReference type="SMART" id="SM00422">
    <property type="entry name" value="HTH_MERR"/>
    <property type="match status" value="1"/>
</dbReference>
<dbReference type="InterPro" id="IPR000551">
    <property type="entry name" value="MerR-type_HTH_dom"/>
</dbReference>
<dbReference type="Proteomes" id="UP000633205">
    <property type="component" value="Unassembled WGS sequence"/>
</dbReference>
<dbReference type="Gene3D" id="1.10.1660.10">
    <property type="match status" value="1"/>
</dbReference>
<dbReference type="RefSeq" id="WP_188713011.1">
    <property type="nucleotide sequence ID" value="NZ_BMHO01000002.1"/>
</dbReference>
<dbReference type="GO" id="GO:0003700">
    <property type="term" value="F:DNA-binding transcription factor activity"/>
    <property type="evidence" value="ECO:0007669"/>
    <property type="project" value="InterPro"/>
</dbReference>
<dbReference type="PROSITE" id="PS00552">
    <property type="entry name" value="HTH_MERR_1"/>
    <property type="match status" value="1"/>
</dbReference>
<keyword evidence="3" id="KW-0238">DNA-binding</keyword>
<reference evidence="7" key="1">
    <citation type="journal article" date="2014" name="Int. J. Syst. Evol. Microbiol.">
        <title>Complete genome sequence of Corynebacterium casei LMG S-19264T (=DSM 44701T), isolated from a smear-ripened cheese.</title>
        <authorList>
            <consortium name="US DOE Joint Genome Institute (JGI-PGF)"/>
            <person name="Walter F."/>
            <person name="Albersmeier A."/>
            <person name="Kalinowski J."/>
            <person name="Ruckert C."/>
        </authorList>
    </citation>
    <scope>NUCLEOTIDE SEQUENCE</scope>
    <source>
        <strain evidence="7">CGMCC 1.15152</strain>
    </source>
</reference>
<dbReference type="PRINTS" id="PR00040">
    <property type="entry name" value="HTHMERR"/>
</dbReference>
<dbReference type="PANTHER" id="PTHR30204:SF69">
    <property type="entry name" value="MERR-FAMILY TRANSCRIPTIONAL REGULATOR"/>
    <property type="match status" value="1"/>
</dbReference>
<dbReference type="AlphaFoldDB" id="A0A917DK51"/>
<evidence type="ECO:0000259" key="6">
    <source>
        <dbReference type="PROSITE" id="PS50937"/>
    </source>
</evidence>